<reference evidence="1 2" key="1">
    <citation type="submission" date="2014-04" db="EMBL/GenBank/DDBJ databases">
        <authorList>
            <consortium name="DOE Joint Genome Institute"/>
            <person name="Kuo A."/>
            <person name="Kohler A."/>
            <person name="Nagy L.G."/>
            <person name="Floudas D."/>
            <person name="Copeland A."/>
            <person name="Barry K.W."/>
            <person name="Cichocki N."/>
            <person name="Veneault-Fourrey C."/>
            <person name="LaButti K."/>
            <person name="Lindquist E.A."/>
            <person name="Lipzen A."/>
            <person name="Lundell T."/>
            <person name="Morin E."/>
            <person name="Murat C."/>
            <person name="Sun H."/>
            <person name="Tunlid A."/>
            <person name="Henrissat B."/>
            <person name="Grigoriev I.V."/>
            <person name="Hibbett D.S."/>
            <person name="Martin F."/>
            <person name="Nordberg H.P."/>
            <person name="Cantor M.N."/>
            <person name="Hua S.X."/>
        </authorList>
    </citation>
    <scope>NUCLEOTIDE SEQUENCE [LARGE SCALE GENOMIC DNA]</scope>
    <source>
        <strain evidence="1 2">Foug A</strain>
    </source>
</reference>
<dbReference type="InParanoid" id="A0A0C3DG37"/>
<dbReference type="STRING" id="1036808.A0A0C3DG37"/>
<keyword evidence="2" id="KW-1185">Reference proteome</keyword>
<protein>
    <recommendedName>
        <fullName evidence="3">Aminoglycoside phosphotransferase domain-containing protein</fullName>
    </recommendedName>
</protein>
<evidence type="ECO:0000313" key="1">
    <source>
        <dbReference type="EMBL" id="KIM55339.1"/>
    </source>
</evidence>
<dbReference type="Proteomes" id="UP000053989">
    <property type="component" value="Unassembled WGS sequence"/>
</dbReference>
<dbReference type="OrthoDB" id="5210591at2759"/>
<dbReference type="AlphaFoldDB" id="A0A0C3DG37"/>
<proteinExistence type="predicted"/>
<dbReference type="EMBL" id="KN822136">
    <property type="protein sequence ID" value="KIM55339.1"/>
    <property type="molecule type" value="Genomic_DNA"/>
</dbReference>
<sequence>MVTLQEVQDIVSRHEGGHVSVTAVIEIGNIGFSYTASTRAYDITLASSPTHYLLLTSPLVPDDSDIPSPTSTIALPALSALLSQIVSSTDVPVPKPVAQDFSGQQGRWDFGWLLVLVPGCSQTSGGITNSTSSLASLRSTLSPRQLARIELQLGTYLRALHSVTNDWFGRPAEPAKLKHPAAPFIPFAFSVDNGGVGQETEEDWSRYSWQDTFVLMLEELLAELTGADGHTVLFDLRGELGIDVEELRRYLSRAIGAFLFDDVEVPGIIWVTGNEADVFVSLSPLGNASTESQDSEAGADIAYLLPTFSHTLWGDPLMEAWFIPPGPSQAINEGYFGGEGGRLIVFPRHKTKRVWYTIYLALLVLAEEQRGHETGRVETGGEHRSKVEWAREILPTCVQRLKDAPCY</sequence>
<organism evidence="1 2">
    <name type="scientific">Scleroderma citrinum Foug A</name>
    <dbReference type="NCBI Taxonomy" id="1036808"/>
    <lineage>
        <taxon>Eukaryota</taxon>
        <taxon>Fungi</taxon>
        <taxon>Dikarya</taxon>
        <taxon>Basidiomycota</taxon>
        <taxon>Agaricomycotina</taxon>
        <taxon>Agaricomycetes</taxon>
        <taxon>Agaricomycetidae</taxon>
        <taxon>Boletales</taxon>
        <taxon>Sclerodermatineae</taxon>
        <taxon>Sclerodermataceae</taxon>
        <taxon>Scleroderma</taxon>
    </lineage>
</organism>
<evidence type="ECO:0000313" key="2">
    <source>
        <dbReference type="Proteomes" id="UP000053989"/>
    </source>
</evidence>
<evidence type="ECO:0008006" key="3">
    <source>
        <dbReference type="Google" id="ProtNLM"/>
    </source>
</evidence>
<accession>A0A0C3DG37</accession>
<gene>
    <name evidence="1" type="ORF">SCLCIDRAFT_303632</name>
</gene>
<reference evidence="2" key="2">
    <citation type="submission" date="2015-01" db="EMBL/GenBank/DDBJ databases">
        <title>Evolutionary Origins and Diversification of the Mycorrhizal Mutualists.</title>
        <authorList>
            <consortium name="DOE Joint Genome Institute"/>
            <consortium name="Mycorrhizal Genomics Consortium"/>
            <person name="Kohler A."/>
            <person name="Kuo A."/>
            <person name="Nagy L.G."/>
            <person name="Floudas D."/>
            <person name="Copeland A."/>
            <person name="Barry K.W."/>
            <person name="Cichocki N."/>
            <person name="Veneault-Fourrey C."/>
            <person name="LaButti K."/>
            <person name="Lindquist E.A."/>
            <person name="Lipzen A."/>
            <person name="Lundell T."/>
            <person name="Morin E."/>
            <person name="Murat C."/>
            <person name="Riley R."/>
            <person name="Ohm R."/>
            <person name="Sun H."/>
            <person name="Tunlid A."/>
            <person name="Henrissat B."/>
            <person name="Grigoriev I.V."/>
            <person name="Hibbett D.S."/>
            <person name="Martin F."/>
        </authorList>
    </citation>
    <scope>NUCLEOTIDE SEQUENCE [LARGE SCALE GENOMIC DNA]</scope>
    <source>
        <strain evidence="2">Foug A</strain>
    </source>
</reference>
<dbReference type="HOGENOM" id="CLU_064976_0_0_1"/>
<name>A0A0C3DG37_9AGAM</name>